<organism evidence="2 3">
    <name type="scientific">Ferrovibrio xuzhouensis</name>
    <dbReference type="NCBI Taxonomy" id="1576914"/>
    <lineage>
        <taxon>Bacteria</taxon>
        <taxon>Pseudomonadati</taxon>
        <taxon>Pseudomonadota</taxon>
        <taxon>Alphaproteobacteria</taxon>
        <taxon>Rhodospirillales</taxon>
        <taxon>Rhodospirillaceae</taxon>
        <taxon>Ferrovibrio</taxon>
    </lineage>
</organism>
<keyword evidence="3" id="KW-1185">Reference proteome</keyword>
<dbReference type="RefSeq" id="WP_379723289.1">
    <property type="nucleotide sequence ID" value="NZ_JBHRYJ010000001.1"/>
</dbReference>
<gene>
    <name evidence="2" type="ORF">ACFOOQ_06530</name>
</gene>
<proteinExistence type="predicted"/>
<protein>
    <submittedName>
        <fullName evidence="2">DUF2946 family protein</fullName>
    </submittedName>
</protein>
<dbReference type="EMBL" id="JBHRYJ010000001">
    <property type="protein sequence ID" value="MFC3675190.1"/>
    <property type="molecule type" value="Genomic_DNA"/>
</dbReference>
<dbReference type="InterPro" id="IPR021333">
    <property type="entry name" value="DUF2946"/>
</dbReference>
<name>A0ABV7VDE8_9PROT</name>
<comment type="caution">
    <text evidence="2">The sequence shown here is derived from an EMBL/GenBank/DDBJ whole genome shotgun (WGS) entry which is preliminary data.</text>
</comment>
<evidence type="ECO:0000313" key="2">
    <source>
        <dbReference type="EMBL" id="MFC3675190.1"/>
    </source>
</evidence>
<reference evidence="3" key="1">
    <citation type="journal article" date="2019" name="Int. J. Syst. Evol. Microbiol.">
        <title>The Global Catalogue of Microorganisms (GCM) 10K type strain sequencing project: providing services to taxonomists for standard genome sequencing and annotation.</title>
        <authorList>
            <consortium name="The Broad Institute Genomics Platform"/>
            <consortium name="The Broad Institute Genome Sequencing Center for Infectious Disease"/>
            <person name="Wu L."/>
            <person name="Ma J."/>
        </authorList>
    </citation>
    <scope>NUCLEOTIDE SEQUENCE [LARGE SCALE GENOMIC DNA]</scope>
    <source>
        <strain evidence="3">KCTC 42182</strain>
    </source>
</reference>
<accession>A0ABV7VDE8</accession>
<dbReference type="Pfam" id="PF11162">
    <property type="entry name" value="DUF2946"/>
    <property type="match status" value="1"/>
</dbReference>
<sequence length="148" mass="15276">MTATRRLFLPARRHIAAWVALLGLVFHGLLPLSYNAMQRAMAEAASAEAAVGGGIEQLVICTALGIRTIAIKDGVPADLDPSAPKKAERSCPICLASAGLAHALLPAGLLLVLPAAIAAAVFTPPAYTTPDQPSWLPPQARAPPAFPS</sequence>
<evidence type="ECO:0000256" key="1">
    <source>
        <dbReference type="SAM" id="MobiDB-lite"/>
    </source>
</evidence>
<feature type="region of interest" description="Disordered" evidence="1">
    <location>
        <begin position="129"/>
        <end position="148"/>
    </location>
</feature>
<dbReference type="Proteomes" id="UP001595711">
    <property type="component" value="Unassembled WGS sequence"/>
</dbReference>
<evidence type="ECO:0000313" key="3">
    <source>
        <dbReference type="Proteomes" id="UP001595711"/>
    </source>
</evidence>